<dbReference type="Proteomes" id="UP001348805">
    <property type="component" value="Segment"/>
</dbReference>
<evidence type="ECO:0000313" key="1">
    <source>
        <dbReference type="EMBL" id="WQJ51471.1"/>
    </source>
</evidence>
<sequence>MNKIFITFIFSFVCMFTNATSHNKLHIGYDKDMCNDYYVLSVKKDTVYVTYYEYEQGTFVYYDGLNDFVSSRLTPLMNKLVNIHTNKVNNIKNEYENLLIDINVVNPTYHKCKNNYIAFYEMGTLYNKIGKLIDKVKEITK</sequence>
<accession>A0ABZ0Z303</accession>
<proteinExistence type="predicted"/>
<name>A0ABZ0Z303_9CAUD</name>
<protein>
    <submittedName>
        <fullName evidence="1">Uncharacterized protein</fullName>
    </submittedName>
</protein>
<dbReference type="EMBL" id="OR769219">
    <property type="protein sequence ID" value="WQJ51471.1"/>
    <property type="molecule type" value="Genomic_DNA"/>
</dbReference>
<organism evidence="1 2">
    <name type="scientific">phage Lak_Megaphage_RVC_AP3_GC26</name>
    <dbReference type="NCBI Taxonomy" id="3109225"/>
    <lineage>
        <taxon>Viruses</taxon>
        <taxon>Duplodnaviria</taxon>
        <taxon>Heunggongvirae</taxon>
        <taxon>Uroviricota</taxon>
        <taxon>Caudoviricetes</taxon>
        <taxon>Caudoviricetes code 15 clade</taxon>
    </lineage>
</organism>
<reference evidence="1 2" key="1">
    <citation type="submission" date="2023-11" db="EMBL/GenBank/DDBJ databases">
        <authorList>
            <person name="Cook R."/>
            <person name="Crisci M."/>
            <person name="Pye H."/>
            <person name="Adriaenssens E."/>
            <person name="Santini J."/>
        </authorList>
    </citation>
    <scope>NUCLEOTIDE SEQUENCE [LARGE SCALE GENOMIC DNA]</scope>
    <source>
        <strain evidence="1">Lak_Megaphage_RVC_AP3_GC26</strain>
    </source>
</reference>
<keyword evidence="2" id="KW-1185">Reference proteome</keyword>
<evidence type="ECO:0000313" key="2">
    <source>
        <dbReference type="Proteomes" id="UP001348805"/>
    </source>
</evidence>